<organism evidence="27 28">
    <name type="scientific">Erythroxylum novogranatense</name>
    <dbReference type="NCBI Taxonomy" id="1862640"/>
    <lineage>
        <taxon>Eukaryota</taxon>
        <taxon>Viridiplantae</taxon>
        <taxon>Streptophyta</taxon>
        <taxon>Embryophyta</taxon>
        <taxon>Tracheophyta</taxon>
        <taxon>Spermatophyta</taxon>
        <taxon>Magnoliopsida</taxon>
        <taxon>eudicotyledons</taxon>
        <taxon>Gunneridae</taxon>
        <taxon>Pentapetalae</taxon>
        <taxon>rosids</taxon>
        <taxon>fabids</taxon>
        <taxon>Malpighiales</taxon>
        <taxon>Erythroxylaceae</taxon>
        <taxon>Erythroxylum</taxon>
    </lineage>
</organism>
<keyword evidence="20" id="KW-0325">Glycoprotein</keyword>
<proteinExistence type="inferred from homology"/>
<keyword evidence="7" id="KW-0433">Leucine-rich repeat</keyword>
<evidence type="ECO:0000256" key="23">
    <source>
        <dbReference type="PROSITE-ProRule" id="PRU10141"/>
    </source>
</evidence>
<dbReference type="GO" id="GO:0005524">
    <property type="term" value="F:ATP binding"/>
    <property type="evidence" value="ECO:0007669"/>
    <property type="project" value="UniProtKB-UniRule"/>
</dbReference>
<keyword evidence="19" id="KW-0675">Receptor</keyword>
<keyword evidence="13" id="KW-0418">Kinase</keyword>
<evidence type="ECO:0000256" key="4">
    <source>
        <dbReference type="ARBA" id="ARBA00022475"/>
    </source>
</evidence>
<keyword evidence="11" id="KW-0677">Repeat</keyword>
<dbReference type="Gene3D" id="1.10.510.10">
    <property type="entry name" value="Transferase(Phosphotransferase) domain 1"/>
    <property type="match status" value="1"/>
</dbReference>
<evidence type="ECO:0000256" key="21">
    <source>
        <dbReference type="ARBA" id="ARBA00047899"/>
    </source>
</evidence>
<evidence type="ECO:0000256" key="8">
    <source>
        <dbReference type="ARBA" id="ARBA00022679"/>
    </source>
</evidence>
<keyword evidence="17 24" id="KW-0472">Membrane</keyword>
<dbReference type="PROSITE" id="PS50011">
    <property type="entry name" value="PROTEIN_KINASE_DOM"/>
    <property type="match status" value="1"/>
</dbReference>
<dbReference type="InterPro" id="IPR051716">
    <property type="entry name" value="Plant_RL_S/T_kinase"/>
</dbReference>
<sequence>MPETTRNILPSPNIFSFTLLLSINSLLFRSCQSIDEQGQALLTWKNSLNSSTGVLYSWNPSDPSPCKWFGVSCNSDGNVIEISLKAVDLQGPLPSNFQSLKALQKLTLSSTNLTARIPREFGNYLELSFIDLSDNSLSGEIPEEICRLSKLQTLSLNTNFLGGRIPDNIGNLSNLEYLTLFDNQLTGEIPKSLGALNRLQIFRAGGNKNLKGELPEEIGNCTNLVLLGLAETSISGNLPSSIGMLKRIQTIAIYTAFLTGPIPEEIGNCEELQNLYLYQNTLSGPIPKRIGELRKLESLLLWQNSLVGTIPDELGRCSELKVIDLSENLLTGSIPRSFGNLLRLQELQISVNQLSGTIPAEISNCTALTHLEVDNNDLTGEIPACVGNLKNLTLFFAWQNNLTGNVPESLSECQNLETLDLSYNNLFGVIPKQIFGLQNLTKLLLLSNDLTGFIPPEIGNCTSLYRLRLNRNRLAGTIPSEIGNLKILNFIDLSLNHLVGGISQSVSGCHNLEFLDLHSNRITGPIPATLPESLKFLDVSDNRLTGPLAPSIGSLTELNKLNFAKNRLSGGIPAEISSCSKLQLLNLGDNGFSGAIPKELGQIAALEIALNLSWNQFSGGIPSELSGLNKLGVLDLSHNKFEGKLDVLATLQNLVSLNVSFNDFSGELPNTPFFCKLPLGDLASNQRLYIDGAVGTPADRTGKTARARSATKIVMSILLSASAFLVAVAIYLLVQTRIASGRKREDDTWEIILYQKLEFSIGEIVRNLTSSNVIGTGSSGVVYRVIISNGDTLAVKKMWSSEEFGAFNSEIRTLGSIRHRNIVRLLGWGYNRNLKLLFYDYLPNGSLSSLLHGAGKGGAEWEARYDIVFGVANALAYLHHDCTPPILHGDVKAMNVLLGAGYEPYLADFGLAKVVNSYTTDDDLSKPYQRPNLAGSYGYMAPEHASMQRITEKSDVYGFGVMLLEILTGRHPLDPTLPGGAHLVQWVRDHLTSKKDPAHILDPKLRGRADPTVHEMLQTLAVSFLCISTRADERPTMKDVVAMLQEIRHLDALKKESDVSKSDLTTVHCTPHPRILVSEGSSNCSFAFSGDSISY</sequence>
<dbReference type="SMART" id="SM00369">
    <property type="entry name" value="LRR_TYP"/>
    <property type="match status" value="9"/>
</dbReference>
<dbReference type="GO" id="GO:0010082">
    <property type="term" value="P:regulation of root meristem growth"/>
    <property type="evidence" value="ECO:0007669"/>
    <property type="project" value="UniProtKB-ARBA"/>
</dbReference>
<evidence type="ECO:0000256" key="24">
    <source>
        <dbReference type="SAM" id="Phobius"/>
    </source>
</evidence>
<dbReference type="InterPro" id="IPR001611">
    <property type="entry name" value="Leu-rich_rpt"/>
</dbReference>
<feature type="transmembrane region" description="Helical" evidence="24">
    <location>
        <begin position="713"/>
        <end position="734"/>
    </location>
</feature>
<keyword evidence="9 24" id="KW-0812">Transmembrane</keyword>
<dbReference type="SUPFAM" id="SSF52047">
    <property type="entry name" value="RNI-like"/>
    <property type="match status" value="1"/>
</dbReference>
<evidence type="ECO:0000259" key="26">
    <source>
        <dbReference type="PROSITE" id="PS50011"/>
    </source>
</evidence>
<dbReference type="InterPro" id="IPR000719">
    <property type="entry name" value="Prot_kinase_dom"/>
</dbReference>
<dbReference type="Pfam" id="PF08263">
    <property type="entry name" value="LRRNT_2"/>
    <property type="match status" value="1"/>
</dbReference>
<evidence type="ECO:0000256" key="15">
    <source>
        <dbReference type="ARBA" id="ARBA00022843"/>
    </source>
</evidence>
<dbReference type="GO" id="GO:0005886">
    <property type="term" value="C:plasma membrane"/>
    <property type="evidence" value="ECO:0007669"/>
    <property type="project" value="UniProtKB-SubCell"/>
</dbReference>
<dbReference type="EC" id="2.7.11.1" evidence="3"/>
<evidence type="ECO:0000256" key="2">
    <source>
        <dbReference type="ARBA" id="ARBA00008684"/>
    </source>
</evidence>
<keyword evidence="12 23" id="KW-0547">Nucleotide-binding</keyword>
<protein>
    <recommendedName>
        <fullName evidence="3">non-specific serine/threonine protein kinase</fullName>
        <ecNumber evidence="3">2.7.11.1</ecNumber>
    </recommendedName>
</protein>
<dbReference type="GO" id="GO:0004674">
    <property type="term" value="F:protein serine/threonine kinase activity"/>
    <property type="evidence" value="ECO:0007669"/>
    <property type="project" value="UniProtKB-KW"/>
</dbReference>
<dbReference type="FunFam" id="1.10.510.10:FF:000276">
    <property type="entry name" value="LRR receptor-like serine/threonine-protein kinase RCH1"/>
    <property type="match status" value="1"/>
</dbReference>
<evidence type="ECO:0000313" key="28">
    <source>
        <dbReference type="Proteomes" id="UP001159364"/>
    </source>
</evidence>
<evidence type="ECO:0000256" key="19">
    <source>
        <dbReference type="ARBA" id="ARBA00023170"/>
    </source>
</evidence>
<comment type="catalytic activity">
    <reaction evidence="22">
        <text>L-seryl-[protein] + ATP = O-phospho-L-seryl-[protein] + ADP + H(+)</text>
        <dbReference type="Rhea" id="RHEA:17989"/>
        <dbReference type="Rhea" id="RHEA-COMP:9863"/>
        <dbReference type="Rhea" id="RHEA-COMP:11604"/>
        <dbReference type="ChEBI" id="CHEBI:15378"/>
        <dbReference type="ChEBI" id="CHEBI:29999"/>
        <dbReference type="ChEBI" id="CHEBI:30616"/>
        <dbReference type="ChEBI" id="CHEBI:83421"/>
        <dbReference type="ChEBI" id="CHEBI:456216"/>
        <dbReference type="EC" id="2.7.11.1"/>
    </reaction>
</comment>
<accession>A0AAV8SRV6</accession>
<dbReference type="InterPro" id="IPR008271">
    <property type="entry name" value="Ser/Thr_kinase_AS"/>
</dbReference>
<evidence type="ECO:0000256" key="3">
    <source>
        <dbReference type="ARBA" id="ARBA00012513"/>
    </source>
</evidence>
<evidence type="ECO:0000256" key="17">
    <source>
        <dbReference type="ARBA" id="ARBA00023136"/>
    </source>
</evidence>
<dbReference type="FunFam" id="3.30.200.20:FF:000642">
    <property type="entry name" value="Putative LRR receptor-like serine/threonine-protein kinase"/>
    <property type="match status" value="1"/>
</dbReference>
<keyword evidence="6" id="KW-0597">Phosphoprotein</keyword>
<feature type="binding site" evidence="23">
    <location>
        <position position="797"/>
    </location>
    <ligand>
        <name>ATP</name>
        <dbReference type="ChEBI" id="CHEBI:30616"/>
    </ligand>
</feature>
<dbReference type="FunFam" id="3.80.10.10:FF:000729">
    <property type="entry name" value="Probable LRR receptor-like serine/threonine-protein kinase At1g34110"/>
    <property type="match status" value="1"/>
</dbReference>
<dbReference type="Pfam" id="PF00560">
    <property type="entry name" value="LRR_1"/>
    <property type="match status" value="5"/>
</dbReference>
<dbReference type="InterPro" id="IPR013210">
    <property type="entry name" value="LRR_N_plant-typ"/>
</dbReference>
<evidence type="ECO:0000256" key="12">
    <source>
        <dbReference type="ARBA" id="ARBA00022741"/>
    </source>
</evidence>
<dbReference type="PANTHER" id="PTHR48053:SF165">
    <property type="entry name" value="RECEPTOR-LIKE PROTEIN KINASE 2 ISOFORM X2"/>
    <property type="match status" value="1"/>
</dbReference>
<keyword evidence="8" id="KW-0808">Transferase</keyword>
<dbReference type="Gene3D" id="3.30.200.20">
    <property type="entry name" value="Phosphorylase Kinase, domain 1"/>
    <property type="match status" value="1"/>
</dbReference>
<comment type="subcellular location">
    <subcellularLocation>
        <location evidence="1">Cell membrane</location>
        <topology evidence="1">Single-pass type I membrane protein</topology>
    </subcellularLocation>
</comment>
<evidence type="ECO:0000256" key="5">
    <source>
        <dbReference type="ARBA" id="ARBA00022527"/>
    </source>
</evidence>
<dbReference type="Pfam" id="PF00069">
    <property type="entry name" value="Pkinase"/>
    <property type="match status" value="1"/>
</dbReference>
<keyword evidence="4" id="KW-1003">Cell membrane</keyword>
<dbReference type="PANTHER" id="PTHR48053">
    <property type="entry name" value="LEUCINE RICH REPEAT FAMILY PROTEIN, EXPRESSED"/>
    <property type="match status" value="1"/>
</dbReference>
<dbReference type="PROSITE" id="PS00108">
    <property type="entry name" value="PROTEIN_KINASE_ST"/>
    <property type="match status" value="1"/>
</dbReference>
<evidence type="ECO:0000256" key="9">
    <source>
        <dbReference type="ARBA" id="ARBA00022692"/>
    </source>
</evidence>
<dbReference type="GO" id="GO:0010074">
    <property type="term" value="P:maintenance of meristem identity"/>
    <property type="evidence" value="ECO:0007669"/>
    <property type="project" value="UniProtKB-ARBA"/>
</dbReference>
<dbReference type="InterPro" id="IPR011009">
    <property type="entry name" value="Kinase-like_dom_sf"/>
</dbReference>
<evidence type="ECO:0000256" key="6">
    <source>
        <dbReference type="ARBA" id="ARBA00022553"/>
    </source>
</evidence>
<feature type="domain" description="Protein kinase" evidence="26">
    <location>
        <begin position="768"/>
        <end position="1047"/>
    </location>
</feature>
<dbReference type="GO" id="GO:0001653">
    <property type="term" value="F:peptide receptor activity"/>
    <property type="evidence" value="ECO:0007669"/>
    <property type="project" value="UniProtKB-ARBA"/>
</dbReference>
<keyword evidence="10 25" id="KW-0732">Signal</keyword>
<evidence type="ECO:0000256" key="10">
    <source>
        <dbReference type="ARBA" id="ARBA00022729"/>
    </source>
</evidence>
<evidence type="ECO:0000256" key="16">
    <source>
        <dbReference type="ARBA" id="ARBA00022989"/>
    </source>
</evidence>
<evidence type="ECO:0000256" key="14">
    <source>
        <dbReference type="ARBA" id="ARBA00022840"/>
    </source>
</evidence>
<keyword evidence="16 24" id="KW-1133">Transmembrane helix</keyword>
<keyword evidence="28" id="KW-1185">Reference proteome</keyword>
<dbReference type="Pfam" id="PF23598">
    <property type="entry name" value="LRR_14"/>
    <property type="match status" value="1"/>
</dbReference>
<dbReference type="FunFam" id="3.80.10.10:FF:001034">
    <property type="entry name" value="Leucine-rich receptor-like protein kinase family protein"/>
    <property type="match status" value="1"/>
</dbReference>
<dbReference type="AlphaFoldDB" id="A0AAV8SRV6"/>
<keyword evidence="5" id="KW-0723">Serine/threonine-protein kinase</keyword>
<reference evidence="27 28" key="1">
    <citation type="submission" date="2021-09" db="EMBL/GenBank/DDBJ databases">
        <title>Genomic insights and catalytic innovation underlie evolution of tropane alkaloids biosynthesis.</title>
        <authorList>
            <person name="Wang Y.-J."/>
            <person name="Tian T."/>
            <person name="Huang J.-P."/>
            <person name="Huang S.-X."/>
        </authorList>
    </citation>
    <scope>NUCLEOTIDE SEQUENCE [LARGE SCALE GENOMIC DNA]</scope>
    <source>
        <strain evidence="27">KIB-2018</strain>
        <tissue evidence="27">Leaf</tissue>
    </source>
</reference>
<dbReference type="InterPro" id="IPR032675">
    <property type="entry name" value="LRR_dom_sf"/>
</dbReference>
<dbReference type="Proteomes" id="UP001159364">
    <property type="component" value="Linkage Group LG09"/>
</dbReference>
<evidence type="ECO:0000256" key="7">
    <source>
        <dbReference type="ARBA" id="ARBA00022614"/>
    </source>
</evidence>
<evidence type="ECO:0000256" key="25">
    <source>
        <dbReference type="SAM" id="SignalP"/>
    </source>
</evidence>
<name>A0AAV8SRV6_9ROSI</name>
<evidence type="ECO:0000256" key="20">
    <source>
        <dbReference type="ARBA" id="ARBA00023180"/>
    </source>
</evidence>
<evidence type="ECO:0000256" key="22">
    <source>
        <dbReference type="ARBA" id="ARBA00048679"/>
    </source>
</evidence>
<dbReference type="Gene3D" id="3.80.10.10">
    <property type="entry name" value="Ribonuclease Inhibitor"/>
    <property type="match status" value="7"/>
</dbReference>
<dbReference type="Pfam" id="PF13855">
    <property type="entry name" value="LRR_8"/>
    <property type="match status" value="1"/>
</dbReference>
<dbReference type="InterPro" id="IPR003591">
    <property type="entry name" value="Leu-rich_rpt_typical-subtyp"/>
</dbReference>
<comment type="similarity">
    <text evidence="2">Belongs to the protein kinase superfamily. Ser/Thr protein kinase family.</text>
</comment>
<dbReference type="SUPFAM" id="SSF52058">
    <property type="entry name" value="L domain-like"/>
    <property type="match status" value="2"/>
</dbReference>
<dbReference type="GO" id="GO:0042277">
    <property type="term" value="F:peptide binding"/>
    <property type="evidence" value="ECO:0007669"/>
    <property type="project" value="UniProtKB-ARBA"/>
</dbReference>
<dbReference type="FunFam" id="3.80.10.10:FF:000270">
    <property type="entry name" value="Putative LRR receptor-like serine/threonine-protein kinase"/>
    <property type="match status" value="1"/>
</dbReference>
<feature type="signal peptide" evidence="25">
    <location>
        <begin position="1"/>
        <end position="33"/>
    </location>
</feature>
<dbReference type="SMART" id="SM00220">
    <property type="entry name" value="S_TKc"/>
    <property type="match status" value="1"/>
</dbReference>
<evidence type="ECO:0000256" key="13">
    <source>
        <dbReference type="ARBA" id="ARBA00022777"/>
    </source>
</evidence>
<dbReference type="SUPFAM" id="SSF56112">
    <property type="entry name" value="Protein kinase-like (PK-like)"/>
    <property type="match status" value="1"/>
</dbReference>
<keyword evidence="15" id="KW-0832">Ubl conjugation</keyword>
<dbReference type="InterPro" id="IPR017441">
    <property type="entry name" value="Protein_kinase_ATP_BS"/>
</dbReference>
<dbReference type="InterPro" id="IPR055414">
    <property type="entry name" value="LRR_R13L4/SHOC2-like"/>
</dbReference>
<evidence type="ECO:0000256" key="1">
    <source>
        <dbReference type="ARBA" id="ARBA00004251"/>
    </source>
</evidence>
<comment type="caution">
    <text evidence="27">The sequence shown here is derived from an EMBL/GenBank/DDBJ whole genome shotgun (WGS) entry which is preliminary data.</text>
</comment>
<keyword evidence="18" id="KW-1015">Disulfide bond</keyword>
<dbReference type="EMBL" id="JAIWQS010000009">
    <property type="protein sequence ID" value="KAJ8755032.1"/>
    <property type="molecule type" value="Genomic_DNA"/>
</dbReference>
<dbReference type="PROSITE" id="PS00107">
    <property type="entry name" value="PROTEIN_KINASE_ATP"/>
    <property type="match status" value="1"/>
</dbReference>
<comment type="catalytic activity">
    <reaction evidence="21">
        <text>L-threonyl-[protein] + ATP = O-phospho-L-threonyl-[protein] + ADP + H(+)</text>
        <dbReference type="Rhea" id="RHEA:46608"/>
        <dbReference type="Rhea" id="RHEA-COMP:11060"/>
        <dbReference type="Rhea" id="RHEA-COMP:11605"/>
        <dbReference type="ChEBI" id="CHEBI:15378"/>
        <dbReference type="ChEBI" id="CHEBI:30013"/>
        <dbReference type="ChEBI" id="CHEBI:30616"/>
        <dbReference type="ChEBI" id="CHEBI:61977"/>
        <dbReference type="ChEBI" id="CHEBI:456216"/>
        <dbReference type="EC" id="2.7.11.1"/>
    </reaction>
</comment>
<evidence type="ECO:0000256" key="11">
    <source>
        <dbReference type="ARBA" id="ARBA00022737"/>
    </source>
</evidence>
<keyword evidence="14 23" id="KW-0067">ATP-binding</keyword>
<feature type="chain" id="PRO_5043922479" description="non-specific serine/threonine protein kinase" evidence="25">
    <location>
        <begin position="34"/>
        <end position="1095"/>
    </location>
</feature>
<evidence type="ECO:0000313" key="27">
    <source>
        <dbReference type="EMBL" id="KAJ8755032.1"/>
    </source>
</evidence>
<evidence type="ECO:0000256" key="18">
    <source>
        <dbReference type="ARBA" id="ARBA00023157"/>
    </source>
</evidence>
<dbReference type="FunFam" id="3.80.10.10:FF:001194">
    <property type="entry name" value="Leucine-rich receptor-like protein kinase family protein"/>
    <property type="match status" value="1"/>
</dbReference>
<gene>
    <name evidence="27" type="ORF">K2173_015544</name>
</gene>